<sequence>MQDCYYRNPTVFTFCVWIFQYKHVSLERNNIPLFYTKEM</sequence>
<reference evidence="1 2" key="1">
    <citation type="submission" date="2015-05" db="EMBL/GenBank/DDBJ databases">
        <title>Evolution of Trichinella species and genotypes.</title>
        <authorList>
            <person name="Korhonen P.K."/>
            <person name="Edoardo P."/>
            <person name="Giuseppe L.R."/>
            <person name="Gasser R.B."/>
        </authorList>
    </citation>
    <scope>NUCLEOTIDE SEQUENCE [LARGE SCALE GENOMIC DNA]</scope>
    <source>
        <strain evidence="1">ISS10</strain>
    </source>
</reference>
<evidence type="ECO:0000313" key="1">
    <source>
        <dbReference type="EMBL" id="KRZ47133.1"/>
    </source>
</evidence>
<name>A0A0V1KIT2_9BILA</name>
<dbReference type="Proteomes" id="UP000054721">
    <property type="component" value="Unassembled WGS sequence"/>
</dbReference>
<proteinExistence type="predicted"/>
<protein>
    <submittedName>
        <fullName evidence="1">Uncharacterized protein</fullName>
    </submittedName>
</protein>
<dbReference type="EMBL" id="JYDW01001320">
    <property type="protein sequence ID" value="KRZ47133.1"/>
    <property type="molecule type" value="Genomic_DNA"/>
</dbReference>
<keyword evidence="2" id="KW-1185">Reference proteome</keyword>
<gene>
    <name evidence="1" type="ORF">T02_4754</name>
</gene>
<comment type="caution">
    <text evidence="1">The sequence shown here is derived from an EMBL/GenBank/DDBJ whole genome shotgun (WGS) entry which is preliminary data.</text>
</comment>
<accession>A0A0V1KIT2</accession>
<organism evidence="1 2">
    <name type="scientific">Trichinella nativa</name>
    <dbReference type="NCBI Taxonomy" id="6335"/>
    <lineage>
        <taxon>Eukaryota</taxon>
        <taxon>Metazoa</taxon>
        <taxon>Ecdysozoa</taxon>
        <taxon>Nematoda</taxon>
        <taxon>Enoplea</taxon>
        <taxon>Dorylaimia</taxon>
        <taxon>Trichinellida</taxon>
        <taxon>Trichinellidae</taxon>
        <taxon>Trichinella</taxon>
    </lineage>
</organism>
<dbReference type="AlphaFoldDB" id="A0A0V1KIT2"/>
<evidence type="ECO:0000313" key="2">
    <source>
        <dbReference type="Proteomes" id="UP000054721"/>
    </source>
</evidence>